<proteinExistence type="predicted"/>
<protein>
    <recommendedName>
        <fullName evidence="3">Tetracyclin repressor-like C-terminal domain-containing protein</fullName>
    </recommendedName>
</protein>
<keyword evidence="2" id="KW-1185">Reference proteome</keyword>
<accession>A0ABP4VRD9</accession>
<dbReference type="EMBL" id="BAAAME010000003">
    <property type="protein sequence ID" value="GAA1735678.1"/>
    <property type="molecule type" value="Genomic_DNA"/>
</dbReference>
<dbReference type="RefSeq" id="WP_344199550.1">
    <property type="nucleotide sequence ID" value="NZ_BAAAME010000003.1"/>
</dbReference>
<evidence type="ECO:0000313" key="1">
    <source>
        <dbReference type="EMBL" id="GAA1735678.1"/>
    </source>
</evidence>
<dbReference type="InterPro" id="IPR036271">
    <property type="entry name" value="Tet_transcr_reg_TetR-rel_C_sf"/>
</dbReference>
<dbReference type="SUPFAM" id="SSF48498">
    <property type="entry name" value="Tetracyclin repressor-like, C-terminal domain"/>
    <property type="match status" value="1"/>
</dbReference>
<evidence type="ECO:0008006" key="3">
    <source>
        <dbReference type="Google" id="ProtNLM"/>
    </source>
</evidence>
<comment type="caution">
    <text evidence="1">The sequence shown here is derived from an EMBL/GenBank/DDBJ whole genome shotgun (WGS) entry which is preliminary data.</text>
</comment>
<evidence type="ECO:0000313" key="2">
    <source>
        <dbReference type="Proteomes" id="UP001501057"/>
    </source>
</evidence>
<dbReference type="Proteomes" id="UP001501057">
    <property type="component" value="Unassembled WGS sequence"/>
</dbReference>
<sequence>MTPAWDALIGAFERAVGGAPVDASAFEPLVSAAISDGTVDSELDPHRTARLLAALATGTHGIGPDDSDVATALMVATRWMHPPRLGARRESGPAV</sequence>
<gene>
    <name evidence="1" type="ORF">GCM10009710_15150</name>
</gene>
<reference evidence="2" key="1">
    <citation type="journal article" date="2019" name="Int. J. Syst. Evol. Microbiol.">
        <title>The Global Catalogue of Microorganisms (GCM) 10K type strain sequencing project: providing services to taxonomists for standard genome sequencing and annotation.</title>
        <authorList>
            <consortium name="The Broad Institute Genomics Platform"/>
            <consortium name="The Broad Institute Genome Sequencing Center for Infectious Disease"/>
            <person name="Wu L."/>
            <person name="Ma J."/>
        </authorList>
    </citation>
    <scope>NUCLEOTIDE SEQUENCE [LARGE SCALE GENOMIC DNA]</scope>
    <source>
        <strain evidence="2">JCM 13518</strain>
    </source>
</reference>
<organism evidence="1 2">
    <name type="scientific">Aeromicrobium alkaliterrae</name>
    <dbReference type="NCBI Taxonomy" id="302168"/>
    <lineage>
        <taxon>Bacteria</taxon>
        <taxon>Bacillati</taxon>
        <taxon>Actinomycetota</taxon>
        <taxon>Actinomycetes</taxon>
        <taxon>Propionibacteriales</taxon>
        <taxon>Nocardioidaceae</taxon>
        <taxon>Aeromicrobium</taxon>
    </lineage>
</organism>
<name>A0ABP4VRD9_9ACTN</name>